<evidence type="ECO:0000313" key="1">
    <source>
        <dbReference type="EMBL" id="OGN23135.1"/>
    </source>
</evidence>
<proteinExistence type="predicted"/>
<sequence length="87" mass="9358">MSPPPVGGLVTQLSTIFVLTVTTRVTYNGSRSFVPTLRSGQADSSTHQWIVGKIISFRLGGTRGAELTLHIFSKGCSAPFKFVAKVF</sequence>
<dbReference type="EMBL" id="MGKI01000004">
    <property type="protein sequence ID" value="OGN23135.1"/>
    <property type="molecule type" value="Genomic_DNA"/>
</dbReference>
<dbReference type="AlphaFoldDB" id="A0A1F8GCM9"/>
<comment type="caution">
    <text evidence="1">The sequence shown here is derived from an EMBL/GenBank/DDBJ whole genome shotgun (WGS) entry which is preliminary data.</text>
</comment>
<evidence type="ECO:0000313" key="2">
    <source>
        <dbReference type="Proteomes" id="UP000178227"/>
    </source>
</evidence>
<accession>A0A1F8GCM9</accession>
<protein>
    <submittedName>
        <fullName evidence="1">Uncharacterized protein</fullName>
    </submittedName>
</protein>
<dbReference type="Proteomes" id="UP000178227">
    <property type="component" value="Unassembled WGS sequence"/>
</dbReference>
<reference evidence="1 2" key="1">
    <citation type="journal article" date="2016" name="Nat. Commun.">
        <title>Thousands of microbial genomes shed light on interconnected biogeochemical processes in an aquifer system.</title>
        <authorList>
            <person name="Anantharaman K."/>
            <person name="Brown C.T."/>
            <person name="Hug L.A."/>
            <person name="Sharon I."/>
            <person name="Castelle C.J."/>
            <person name="Probst A.J."/>
            <person name="Thomas B.C."/>
            <person name="Singh A."/>
            <person name="Wilkins M.J."/>
            <person name="Karaoz U."/>
            <person name="Brodie E.L."/>
            <person name="Williams K.H."/>
            <person name="Hubbard S.S."/>
            <person name="Banfield J.F."/>
        </authorList>
    </citation>
    <scope>NUCLEOTIDE SEQUENCE [LARGE SCALE GENOMIC DNA]</scope>
</reference>
<name>A0A1F8GCM9_9BACT</name>
<dbReference type="STRING" id="1802694.A2918_03800"/>
<organism evidence="1 2">
    <name type="scientific">Candidatus Yanofskybacteria bacterium RIFCSPLOWO2_01_FULL_42_49</name>
    <dbReference type="NCBI Taxonomy" id="1802694"/>
    <lineage>
        <taxon>Bacteria</taxon>
        <taxon>Candidatus Yanofskyibacteriota</taxon>
    </lineage>
</organism>
<gene>
    <name evidence="1" type="ORF">A2918_03800</name>
</gene>